<name>A0A0F8Z0S6_9ZZZZ</name>
<dbReference type="EMBL" id="LAZR01063201">
    <property type="protein sequence ID" value="KKK59969.1"/>
    <property type="molecule type" value="Genomic_DNA"/>
</dbReference>
<dbReference type="AlphaFoldDB" id="A0A0F8Z0S6"/>
<gene>
    <name evidence="1" type="ORF">LCGC14_3029060</name>
</gene>
<reference evidence="1" key="1">
    <citation type="journal article" date="2015" name="Nature">
        <title>Complex archaea that bridge the gap between prokaryotes and eukaryotes.</title>
        <authorList>
            <person name="Spang A."/>
            <person name="Saw J.H."/>
            <person name="Jorgensen S.L."/>
            <person name="Zaremba-Niedzwiedzka K."/>
            <person name="Martijn J."/>
            <person name="Lind A.E."/>
            <person name="van Eijk R."/>
            <person name="Schleper C."/>
            <person name="Guy L."/>
            <person name="Ettema T.J."/>
        </authorList>
    </citation>
    <scope>NUCLEOTIDE SEQUENCE</scope>
</reference>
<accession>A0A0F8Z0S6</accession>
<comment type="caution">
    <text evidence="1">The sequence shown here is derived from an EMBL/GenBank/DDBJ whole genome shotgun (WGS) entry which is preliminary data.</text>
</comment>
<evidence type="ECO:0000313" key="1">
    <source>
        <dbReference type="EMBL" id="KKK59969.1"/>
    </source>
</evidence>
<protein>
    <submittedName>
        <fullName evidence="1">Uncharacterized protein</fullName>
    </submittedName>
</protein>
<proteinExistence type="predicted"/>
<sequence>MKVEDFLQKAKDGHFATDAELFAYDPDSEKEELVTGLNISADGRRVSICTDDD</sequence>
<organism evidence="1">
    <name type="scientific">marine sediment metagenome</name>
    <dbReference type="NCBI Taxonomy" id="412755"/>
    <lineage>
        <taxon>unclassified sequences</taxon>
        <taxon>metagenomes</taxon>
        <taxon>ecological metagenomes</taxon>
    </lineage>
</organism>